<dbReference type="GO" id="GO:0008168">
    <property type="term" value="F:methyltransferase activity"/>
    <property type="evidence" value="ECO:0007669"/>
    <property type="project" value="UniProtKB-KW"/>
</dbReference>
<dbReference type="InterPro" id="IPR001537">
    <property type="entry name" value="SpoU_MeTrfase"/>
</dbReference>
<dbReference type="InterPro" id="IPR029028">
    <property type="entry name" value="Alpha/beta_knot_MTases"/>
</dbReference>
<dbReference type="InterPro" id="IPR051259">
    <property type="entry name" value="rRNA_Methyltransferase"/>
</dbReference>
<feature type="domain" description="MRM3-like substrate binding" evidence="5">
    <location>
        <begin position="5"/>
        <end position="82"/>
    </location>
</feature>
<dbReference type="Pfam" id="PF00588">
    <property type="entry name" value="SpoU_methylase"/>
    <property type="match status" value="1"/>
</dbReference>
<dbReference type="PANTHER" id="PTHR43191:SF2">
    <property type="entry name" value="RRNA METHYLTRANSFERASE 3, MITOCHONDRIAL"/>
    <property type="match status" value="1"/>
</dbReference>
<dbReference type="Proteomes" id="UP000607435">
    <property type="component" value="Unassembled WGS sequence"/>
</dbReference>
<dbReference type="Pfam" id="PF22435">
    <property type="entry name" value="MRM3-like_sub_bind"/>
    <property type="match status" value="1"/>
</dbReference>
<comment type="similarity">
    <text evidence="1">Belongs to the class IV-like SAM-binding methyltransferase superfamily. RNA methyltransferase TrmH family.</text>
</comment>
<dbReference type="Gene3D" id="3.40.1280.10">
    <property type="match status" value="1"/>
</dbReference>
<accession>A0ABR6XXL4</accession>
<dbReference type="CDD" id="cd18109">
    <property type="entry name" value="SpoU-like_RNA-MTase"/>
    <property type="match status" value="1"/>
</dbReference>
<evidence type="ECO:0000259" key="4">
    <source>
        <dbReference type="Pfam" id="PF00588"/>
    </source>
</evidence>
<dbReference type="RefSeq" id="WP_186844272.1">
    <property type="nucleotide sequence ID" value="NZ_JACOME010000001.1"/>
</dbReference>
<keyword evidence="3" id="KW-0808">Transferase</keyword>
<sequence length="245" mass="26925">MLSKNQIKLIKSLGLKKNRQQLGLFIVEGIKGINEFLNSDFKLDKLFTTNLIFEASVDQIIEISEAELKKISALKSPNTALAIFKIPAPALPKNEGLIVALDAISDPGNLGTIIRLCDWYGVKDLVCSSNTVDCYNSKVVQATMGSLARINVTYLDLESYLESNKMDVFGTFMDGENIYKAQLPKEGIIILGNEANGISDSIKSKVSRQITIPQFGDNKTTESLNVANATAIILSEFSRRTITEK</sequence>
<dbReference type="InterPro" id="IPR053888">
    <property type="entry name" value="MRM3-like_sub_bind"/>
</dbReference>
<dbReference type="SUPFAM" id="SSF75217">
    <property type="entry name" value="alpha/beta knot"/>
    <property type="match status" value="1"/>
</dbReference>
<dbReference type="InterPro" id="IPR029026">
    <property type="entry name" value="tRNA_m1G_MTases_N"/>
</dbReference>
<keyword evidence="7" id="KW-1185">Reference proteome</keyword>
<evidence type="ECO:0000313" key="7">
    <source>
        <dbReference type="Proteomes" id="UP000607435"/>
    </source>
</evidence>
<dbReference type="Gene3D" id="3.30.1330.30">
    <property type="match status" value="1"/>
</dbReference>
<reference evidence="6 7" key="1">
    <citation type="submission" date="2020-08" db="EMBL/GenBank/DDBJ databases">
        <title>Winogradskyella ouciana sp. nov., isolated from the hadal seawater of the Mariana Trench.</title>
        <authorList>
            <person name="He X."/>
        </authorList>
    </citation>
    <scope>NUCLEOTIDE SEQUENCE [LARGE SCALE GENOMIC DNA]</scope>
    <source>
        <strain evidence="6 7">KCTC 22026</strain>
    </source>
</reference>
<evidence type="ECO:0000256" key="3">
    <source>
        <dbReference type="ARBA" id="ARBA00022679"/>
    </source>
</evidence>
<dbReference type="EMBL" id="JACOME010000001">
    <property type="protein sequence ID" value="MBC3845144.1"/>
    <property type="molecule type" value="Genomic_DNA"/>
</dbReference>
<comment type="caution">
    <text evidence="6">The sequence shown here is derived from an EMBL/GenBank/DDBJ whole genome shotgun (WGS) entry which is preliminary data.</text>
</comment>
<name>A0ABR6XXL4_9FLAO</name>
<dbReference type="PANTHER" id="PTHR43191">
    <property type="entry name" value="RRNA METHYLTRANSFERASE 3"/>
    <property type="match status" value="1"/>
</dbReference>
<evidence type="ECO:0000259" key="5">
    <source>
        <dbReference type="Pfam" id="PF22435"/>
    </source>
</evidence>
<evidence type="ECO:0000256" key="2">
    <source>
        <dbReference type="ARBA" id="ARBA00022603"/>
    </source>
</evidence>
<dbReference type="InterPro" id="IPR029064">
    <property type="entry name" value="Ribosomal_eL30-like_sf"/>
</dbReference>
<protein>
    <submittedName>
        <fullName evidence="6">RNA methyltransferase</fullName>
    </submittedName>
</protein>
<evidence type="ECO:0000256" key="1">
    <source>
        <dbReference type="ARBA" id="ARBA00007228"/>
    </source>
</evidence>
<feature type="domain" description="tRNA/rRNA methyltransferase SpoU type" evidence="4">
    <location>
        <begin position="97"/>
        <end position="234"/>
    </location>
</feature>
<organism evidence="6 7">
    <name type="scientific">Winogradskyella echinorum</name>
    <dbReference type="NCBI Taxonomy" id="538189"/>
    <lineage>
        <taxon>Bacteria</taxon>
        <taxon>Pseudomonadati</taxon>
        <taxon>Bacteroidota</taxon>
        <taxon>Flavobacteriia</taxon>
        <taxon>Flavobacteriales</taxon>
        <taxon>Flavobacteriaceae</taxon>
        <taxon>Winogradskyella</taxon>
    </lineage>
</organism>
<evidence type="ECO:0000313" key="6">
    <source>
        <dbReference type="EMBL" id="MBC3845144.1"/>
    </source>
</evidence>
<gene>
    <name evidence="6" type="ORF">H6H04_02020</name>
</gene>
<dbReference type="SUPFAM" id="SSF55315">
    <property type="entry name" value="L30e-like"/>
    <property type="match status" value="1"/>
</dbReference>
<dbReference type="GO" id="GO:0032259">
    <property type="term" value="P:methylation"/>
    <property type="evidence" value="ECO:0007669"/>
    <property type="project" value="UniProtKB-KW"/>
</dbReference>
<proteinExistence type="inferred from homology"/>
<keyword evidence="2 6" id="KW-0489">Methyltransferase</keyword>